<keyword evidence="3 6" id="KW-0378">Hydrolase</keyword>
<dbReference type="PANTHER" id="PTHR24271:SF23">
    <property type="entry name" value="CHYMASE 2, MAST CELL-RELATED"/>
    <property type="match status" value="1"/>
</dbReference>
<dbReference type="GO" id="GO:0005615">
    <property type="term" value="C:extracellular space"/>
    <property type="evidence" value="ECO:0007669"/>
    <property type="project" value="TreeGrafter"/>
</dbReference>
<keyword evidence="10" id="KW-1185">Reference proteome</keyword>
<feature type="chain" id="PRO_5032968959" evidence="7">
    <location>
        <begin position="46"/>
        <end position="273"/>
    </location>
</feature>
<name>A0A811ZT35_NYCPR</name>
<evidence type="ECO:0000256" key="1">
    <source>
        <dbReference type="ARBA" id="ARBA00022670"/>
    </source>
</evidence>
<keyword evidence="1 6" id="KW-0645">Protease</keyword>
<dbReference type="PROSITE" id="PS50240">
    <property type="entry name" value="TRYPSIN_DOM"/>
    <property type="match status" value="1"/>
</dbReference>
<dbReference type="Proteomes" id="UP000645828">
    <property type="component" value="Unassembled WGS sequence"/>
</dbReference>
<dbReference type="InterPro" id="IPR033116">
    <property type="entry name" value="TRYPSIN_SER"/>
</dbReference>
<dbReference type="InterPro" id="IPR001254">
    <property type="entry name" value="Trypsin_dom"/>
</dbReference>
<dbReference type="InterPro" id="IPR043504">
    <property type="entry name" value="Peptidase_S1_PA_chymotrypsin"/>
</dbReference>
<dbReference type="InterPro" id="IPR009003">
    <property type="entry name" value="Peptidase_S1_PA"/>
</dbReference>
<evidence type="ECO:0000313" key="9">
    <source>
        <dbReference type="EMBL" id="CAD7691354.1"/>
    </source>
</evidence>
<evidence type="ECO:0000256" key="5">
    <source>
        <dbReference type="ARBA" id="ARBA00023157"/>
    </source>
</evidence>
<keyword evidence="5" id="KW-1015">Disulfide bond</keyword>
<gene>
    <name evidence="9" type="ORF">NYPRO_LOCUS24148</name>
</gene>
<dbReference type="PRINTS" id="PR00722">
    <property type="entry name" value="CHYMOTRYPSIN"/>
</dbReference>
<dbReference type="InterPro" id="IPR001314">
    <property type="entry name" value="Peptidase_S1A"/>
</dbReference>
<organism evidence="9 10">
    <name type="scientific">Nyctereutes procyonoides</name>
    <name type="common">Raccoon dog</name>
    <name type="synonym">Canis procyonoides</name>
    <dbReference type="NCBI Taxonomy" id="34880"/>
    <lineage>
        <taxon>Eukaryota</taxon>
        <taxon>Metazoa</taxon>
        <taxon>Chordata</taxon>
        <taxon>Craniata</taxon>
        <taxon>Vertebrata</taxon>
        <taxon>Euteleostomi</taxon>
        <taxon>Mammalia</taxon>
        <taxon>Eutheria</taxon>
        <taxon>Laurasiatheria</taxon>
        <taxon>Carnivora</taxon>
        <taxon>Caniformia</taxon>
        <taxon>Canidae</taxon>
        <taxon>Nyctereutes</taxon>
    </lineage>
</organism>
<dbReference type="PROSITE" id="PS00134">
    <property type="entry name" value="TRYPSIN_HIS"/>
    <property type="match status" value="1"/>
</dbReference>
<dbReference type="FunFam" id="2.40.10.10:FF:000005">
    <property type="entry name" value="Serine protease 37"/>
    <property type="match status" value="1"/>
</dbReference>
<dbReference type="FunFam" id="2.40.10.10:FF:000416">
    <property type="match status" value="1"/>
</dbReference>
<comment type="caution">
    <text evidence="9">The sequence shown here is derived from an EMBL/GenBank/DDBJ whole genome shotgun (WGS) entry which is preliminary data.</text>
</comment>
<dbReference type="Gene3D" id="2.40.10.10">
    <property type="entry name" value="Trypsin-like serine proteases"/>
    <property type="match status" value="2"/>
</dbReference>
<dbReference type="InterPro" id="IPR018114">
    <property type="entry name" value="TRYPSIN_HIS"/>
</dbReference>
<dbReference type="AlphaFoldDB" id="A0A811ZT35"/>
<keyword evidence="4 6" id="KW-0720">Serine protease</keyword>
<protein>
    <submittedName>
        <fullName evidence="9">(raccoon dog) hypothetical protein</fullName>
    </submittedName>
</protein>
<proteinExistence type="predicted"/>
<feature type="domain" description="Peptidase S1" evidence="8">
    <location>
        <begin position="48"/>
        <end position="271"/>
    </location>
</feature>
<dbReference type="EMBL" id="CAJHUB010000774">
    <property type="protein sequence ID" value="CAD7691354.1"/>
    <property type="molecule type" value="Genomic_DNA"/>
</dbReference>
<evidence type="ECO:0000256" key="3">
    <source>
        <dbReference type="ARBA" id="ARBA00022801"/>
    </source>
</evidence>
<dbReference type="PROSITE" id="PS00135">
    <property type="entry name" value="TRYPSIN_SER"/>
    <property type="match status" value="1"/>
</dbReference>
<dbReference type="GO" id="GO:0006508">
    <property type="term" value="P:proteolysis"/>
    <property type="evidence" value="ECO:0007669"/>
    <property type="project" value="UniProtKB-KW"/>
</dbReference>
<dbReference type="GO" id="GO:0004252">
    <property type="term" value="F:serine-type endopeptidase activity"/>
    <property type="evidence" value="ECO:0007669"/>
    <property type="project" value="InterPro"/>
</dbReference>
<dbReference type="CDD" id="cd00190">
    <property type="entry name" value="Tryp_SPc"/>
    <property type="match status" value="1"/>
</dbReference>
<reference evidence="9" key="1">
    <citation type="submission" date="2020-12" db="EMBL/GenBank/DDBJ databases">
        <authorList>
            <consortium name="Molecular Ecology Group"/>
        </authorList>
    </citation>
    <scope>NUCLEOTIDE SEQUENCE</scope>
    <source>
        <strain evidence="9">TBG_1078</strain>
    </source>
</reference>
<dbReference type="GO" id="GO:0005737">
    <property type="term" value="C:cytoplasm"/>
    <property type="evidence" value="ECO:0007669"/>
    <property type="project" value="TreeGrafter"/>
</dbReference>
<dbReference type="SUPFAM" id="SSF50494">
    <property type="entry name" value="Trypsin-like serine proteases"/>
    <property type="match status" value="1"/>
</dbReference>
<feature type="signal peptide" evidence="7">
    <location>
        <begin position="1"/>
        <end position="45"/>
    </location>
</feature>
<accession>A0A811ZT35</accession>
<evidence type="ECO:0000259" key="8">
    <source>
        <dbReference type="PROSITE" id="PS50240"/>
    </source>
</evidence>
<sequence>MLLLLFLLANPVLVTFQKFTMDTITGKMQALLLLLACLLPPEAGAVEIISGIESKPHSRPYMVYLEIVTNEGYIASCGGFLISQEFVMTAAHCKGRKITVTLGAHDMKQEESTWQKLEVSEQIIHPNYNTYTKLNDIMLLKLQMKAKLTHAVGTIPLPTWSTFIPPGRICRAASWGKTGVMELVSDTLREVKLRLMDAAACDHYSFYNHNLQICVGNPRKARSAYKGDSGGPLLCAGVAQGIVSYGPGDAKPLAVFTRISPYVPWINKILKNI</sequence>
<dbReference type="SMART" id="SM00020">
    <property type="entry name" value="Tryp_SPc"/>
    <property type="match status" value="1"/>
</dbReference>
<evidence type="ECO:0000256" key="6">
    <source>
        <dbReference type="RuleBase" id="RU363034"/>
    </source>
</evidence>
<evidence type="ECO:0000256" key="4">
    <source>
        <dbReference type="ARBA" id="ARBA00022825"/>
    </source>
</evidence>
<keyword evidence="2 7" id="KW-0732">Signal</keyword>
<evidence type="ECO:0000256" key="2">
    <source>
        <dbReference type="ARBA" id="ARBA00022729"/>
    </source>
</evidence>
<dbReference type="PANTHER" id="PTHR24271">
    <property type="entry name" value="KALLIKREIN-RELATED"/>
    <property type="match status" value="1"/>
</dbReference>
<evidence type="ECO:0000313" key="10">
    <source>
        <dbReference type="Proteomes" id="UP000645828"/>
    </source>
</evidence>
<dbReference type="Pfam" id="PF00089">
    <property type="entry name" value="Trypsin"/>
    <property type="match status" value="1"/>
</dbReference>
<evidence type="ECO:0000256" key="7">
    <source>
        <dbReference type="SAM" id="SignalP"/>
    </source>
</evidence>